<dbReference type="Proteomes" id="UP000284868">
    <property type="component" value="Unassembled WGS sequence"/>
</dbReference>
<dbReference type="Gene3D" id="3.40.50.1950">
    <property type="entry name" value="Flavin prenyltransferase-like"/>
    <property type="match status" value="1"/>
</dbReference>
<dbReference type="NCBIfam" id="NF006161">
    <property type="entry name" value="PRK08305.1"/>
    <property type="match status" value="1"/>
</dbReference>
<name>A0A415PHY0_9FIRM</name>
<evidence type="ECO:0000313" key="3">
    <source>
        <dbReference type="Proteomes" id="UP000284868"/>
    </source>
</evidence>
<dbReference type="Pfam" id="PF02441">
    <property type="entry name" value="Flavoprotein"/>
    <property type="match status" value="1"/>
</dbReference>
<dbReference type="InterPro" id="IPR036551">
    <property type="entry name" value="Flavin_trans-like"/>
</dbReference>
<gene>
    <name evidence="2" type="ORF">DWZ83_04645</name>
</gene>
<dbReference type="AlphaFoldDB" id="A0A415PHY0"/>
<dbReference type="GO" id="GO:0003824">
    <property type="term" value="F:catalytic activity"/>
    <property type="evidence" value="ECO:0007669"/>
    <property type="project" value="InterPro"/>
</dbReference>
<feature type="domain" description="Flavoprotein" evidence="1">
    <location>
        <begin position="4"/>
        <end position="165"/>
    </location>
</feature>
<evidence type="ECO:0000259" key="1">
    <source>
        <dbReference type="Pfam" id="PF02441"/>
    </source>
</evidence>
<dbReference type="EMBL" id="QRPK01000016">
    <property type="protein sequence ID" value="RHM12298.1"/>
    <property type="molecule type" value="Genomic_DNA"/>
</dbReference>
<organism evidence="2 3">
    <name type="scientific">Amedibacillus dolichus</name>
    <dbReference type="NCBI Taxonomy" id="31971"/>
    <lineage>
        <taxon>Bacteria</taxon>
        <taxon>Bacillati</taxon>
        <taxon>Bacillota</taxon>
        <taxon>Erysipelotrichia</taxon>
        <taxon>Erysipelotrichales</taxon>
        <taxon>Erysipelotrichaceae</taxon>
        <taxon>Amedibacillus</taxon>
    </lineage>
</organism>
<sequence length="193" mass="21658">MKNKHILFGICGSFCNHQVILKQLKKLCMDNDVQVIVSENVYTCDTRFFKHDEFLKTLETISTHKVWHTIIEAEAIGPSNQQDIMVIAPMSATVAAKLANGIYDHPITLAAKAMLRNGKNIVFGIATNDGLGISGVNIMKLLSFKQFYAIPFRQDAPFQKERSVVAKWELLEESLDQALINKQLQPLLLGSKQ</sequence>
<comment type="caution">
    <text evidence="2">The sequence shown here is derived from an EMBL/GenBank/DDBJ whole genome shotgun (WGS) entry which is preliminary data.</text>
</comment>
<evidence type="ECO:0000313" key="2">
    <source>
        <dbReference type="EMBL" id="RHM12298.1"/>
    </source>
</evidence>
<protein>
    <submittedName>
        <fullName evidence="2">Dipicolinate synthase subunit B</fullName>
    </submittedName>
</protein>
<dbReference type="OrthoDB" id="9792688at2"/>
<dbReference type="SUPFAM" id="SSF52507">
    <property type="entry name" value="Homo-oligomeric flavin-containing Cys decarboxylases, HFCD"/>
    <property type="match status" value="1"/>
</dbReference>
<accession>A0A415PHY0</accession>
<keyword evidence="3" id="KW-1185">Reference proteome</keyword>
<reference evidence="2 3" key="1">
    <citation type="submission" date="2018-08" db="EMBL/GenBank/DDBJ databases">
        <title>A genome reference for cultivated species of the human gut microbiota.</title>
        <authorList>
            <person name="Zou Y."/>
            <person name="Xue W."/>
            <person name="Luo G."/>
        </authorList>
    </citation>
    <scope>NUCLEOTIDE SEQUENCE [LARGE SCALE GENOMIC DNA]</scope>
    <source>
        <strain evidence="2 3">AF35-6BH</strain>
    </source>
</reference>
<proteinExistence type="predicted"/>
<dbReference type="RefSeq" id="WP_118365476.1">
    <property type="nucleotide sequence ID" value="NZ_CAUFDR010000046.1"/>
</dbReference>
<dbReference type="InterPro" id="IPR003382">
    <property type="entry name" value="Flavoprotein"/>
</dbReference>